<dbReference type="AlphaFoldDB" id="A0A2P2LYT9"/>
<name>A0A2P2LYT9_RHIMU</name>
<sequence>MDKQTIKRSKIWEQNVWISSTNNEERDRE</sequence>
<reference evidence="1" key="1">
    <citation type="submission" date="2018-02" db="EMBL/GenBank/DDBJ databases">
        <title>Rhizophora mucronata_Transcriptome.</title>
        <authorList>
            <person name="Meera S.P."/>
            <person name="Sreeshan A."/>
            <person name="Augustine A."/>
        </authorList>
    </citation>
    <scope>NUCLEOTIDE SEQUENCE</scope>
    <source>
        <tissue evidence="1">Leaf</tissue>
    </source>
</reference>
<organism evidence="1">
    <name type="scientific">Rhizophora mucronata</name>
    <name type="common">Asiatic mangrove</name>
    <dbReference type="NCBI Taxonomy" id="61149"/>
    <lineage>
        <taxon>Eukaryota</taxon>
        <taxon>Viridiplantae</taxon>
        <taxon>Streptophyta</taxon>
        <taxon>Embryophyta</taxon>
        <taxon>Tracheophyta</taxon>
        <taxon>Spermatophyta</taxon>
        <taxon>Magnoliopsida</taxon>
        <taxon>eudicotyledons</taxon>
        <taxon>Gunneridae</taxon>
        <taxon>Pentapetalae</taxon>
        <taxon>rosids</taxon>
        <taxon>fabids</taxon>
        <taxon>Malpighiales</taxon>
        <taxon>Rhizophoraceae</taxon>
        <taxon>Rhizophora</taxon>
    </lineage>
</organism>
<protein>
    <submittedName>
        <fullName evidence="1">Uncharacterized protein</fullName>
    </submittedName>
</protein>
<accession>A0A2P2LYT9</accession>
<proteinExistence type="predicted"/>
<evidence type="ECO:0000313" key="1">
    <source>
        <dbReference type="EMBL" id="MBX23137.1"/>
    </source>
</evidence>
<dbReference type="EMBL" id="GGEC01042653">
    <property type="protein sequence ID" value="MBX23137.1"/>
    <property type="molecule type" value="Transcribed_RNA"/>
</dbReference>